<dbReference type="Proteomes" id="UP000598120">
    <property type="component" value="Unassembled WGS sequence"/>
</dbReference>
<dbReference type="AlphaFoldDB" id="A0A8J2TTQ5"/>
<sequence length="90" mass="10088">MKKVLILILLFTLPLISVAQNNTSVTKQESNSVLEVTTNNDSIKVEDNKTLSTAVKAQVIDLNYHKSNELISIKAYRKSLQIKVKTIKNC</sequence>
<accession>A0A8J2TTQ5</accession>
<evidence type="ECO:0000313" key="2">
    <source>
        <dbReference type="EMBL" id="GFZ90532.1"/>
    </source>
</evidence>
<dbReference type="RefSeq" id="WP_188606509.1">
    <property type="nucleotide sequence ID" value="NZ_BMIC01000005.1"/>
</dbReference>
<reference evidence="2 3" key="1">
    <citation type="journal article" date="2014" name="Int. J. Syst. Evol. Microbiol.">
        <title>Complete genome sequence of Corynebacterium casei LMG S-19264T (=DSM 44701T), isolated from a smear-ripened cheese.</title>
        <authorList>
            <consortium name="US DOE Joint Genome Institute (JGI-PGF)"/>
            <person name="Walter F."/>
            <person name="Albersmeier A."/>
            <person name="Kalinowski J."/>
            <person name="Ruckert C."/>
        </authorList>
    </citation>
    <scope>NUCLEOTIDE SEQUENCE [LARGE SCALE GENOMIC DNA]</scope>
    <source>
        <strain evidence="2 3">CGMCC 1.15295</strain>
    </source>
</reference>
<evidence type="ECO:0000313" key="3">
    <source>
        <dbReference type="Proteomes" id="UP000598120"/>
    </source>
</evidence>
<evidence type="ECO:0008006" key="4">
    <source>
        <dbReference type="Google" id="ProtNLM"/>
    </source>
</evidence>
<organism evidence="2 3">
    <name type="scientific">Aquaticitalea lipolytica</name>
    <dbReference type="NCBI Taxonomy" id="1247562"/>
    <lineage>
        <taxon>Bacteria</taxon>
        <taxon>Pseudomonadati</taxon>
        <taxon>Bacteroidota</taxon>
        <taxon>Flavobacteriia</taxon>
        <taxon>Flavobacteriales</taxon>
        <taxon>Flavobacteriaceae</taxon>
        <taxon>Aquaticitalea</taxon>
    </lineage>
</organism>
<gene>
    <name evidence="2" type="ORF">GCM10011531_22730</name>
</gene>
<feature type="signal peptide" evidence="1">
    <location>
        <begin position="1"/>
        <end position="19"/>
    </location>
</feature>
<comment type="caution">
    <text evidence="2">The sequence shown here is derived from an EMBL/GenBank/DDBJ whole genome shotgun (WGS) entry which is preliminary data.</text>
</comment>
<keyword evidence="3" id="KW-1185">Reference proteome</keyword>
<dbReference type="EMBL" id="BMIC01000005">
    <property type="protein sequence ID" value="GFZ90532.1"/>
    <property type="molecule type" value="Genomic_DNA"/>
</dbReference>
<protein>
    <recommendedName>
        <fullName evidence="4">Auto-transporter adhesin head GIN domain-containing protein</fullName>
    </recommendedName>
</protein>
<name>A0A8J2TTQ5_9FLAO</name>
<keyword evidence="1" id="KW-0732">Signal</keyword>
<proteinExistence type="predicted"/>
<feature type="chain" id="PRO_5035263747" description="Auto-transporter adhesin head GIN domain-containing protein" evidence="1">
    <location>
        <begin position="20"/>
        <end position="90"/>
    </location>
</feature>
<evidence type="ECO:0000256" key="1">
    <source>
        <dbReference type="SAM" id="SignalP"/>
    </source>
</evidence>